<dbReference type="AlphaFoldDB" id="A0A927H6A9"/>
<dbReference type="InterPro" id="IPR036759">
    <property type="entry name" value="TPK_catalytic_sf"/>
</dbReference>
<keyword evidence="3" id="KW-0418">Kinase</keyword>
<gene>
    <name evidence="7" type="ORF">IDH41_14490</name>
</gene>
<sequence>MQQRIVICTGGRLGRWALEYINPEDVLIGADSGARFLVAHGLSPDISIGDFDSVSGGELAAIRQRSGRTIACDPVDKDYTDTEMAFRLALDMKPRELVLLGALGTRFDHTLANVHLLALADARNVNAVIVDEHNKIVLTSGEATIVQEGFPNVSLLPLTMEVSGITLTGFQYPLTDATLSIGQSLGISNVLVRSTGTIRISDGLLLIIQSRD</sequence>
<dbReference type="SUPFAM" id="SSF63999">
    <property type="entry name" value="Thiamin pyrophosphokinase, catalytic domain"/>
    <property type="match status" value="1"/>
</dbReference>
<dbReference type="EC" id="2.7.6.2" evidence="5"/>
<protein>
    <recommendedName>
        <fullName evidence="5">Thiamine diphosphokinase</fullName>
        <ecNumber evidence="5">2.7.6.2</ecNumber>
    </recommendedName>
</protein>
<keyword evidence="4" id="KW-0067">ATP-binding</keyword>
<dbReference type="Proteomes" id="UP000632125">
    <property type="component" value="Unassembled WGS sequence"/>
</dbReference>
<dbReference type="InterPro" id="IPR006282">
    <property type="entry name" value="Thi_PPkinase"/>
</dbReference>
<keyword evidence="8" id="KW-1185">Reference proteome</keyword>
<dbReference type="InterPro" id="IPR053149">
    <property type="entry name" value="TPK"/>
</dbReference>
<dbReference type="GO" id="GO:0009229">
    <property type="term" value="P:thiamine diphosphate biosynthetic process"/>
    <property type="evidence" value="ECO:0007669"/>
    <property type="project" value="InterPro"/>
</dbReference>
<proteinExistence type="predicted"/>
<evidence type="ECO:0000256" key="2">
    <source>
        <dbReference type="ARBA" id="ARBA00022741"/>
    </source>
</evidence>
<evidence type="ECO:0000256" key="1">
    <source>
        <dbReference type="ARBA" id="ARBA00022679"/>
    </source>
</evidence>
<dbReference type="GO" id="GO:0006772">
    <property type="term" value="P:thiamine metabolic process"/>
    <property type="evidence" value="ECO:0007669"/>
    <property type="project" value="UniProtKB-UniRule"/>
</dbReference>
<evidence type="ECO:0000313" key="7">
    <source>
        <dbReference type="EMBL" id="MBD2869795.1"/>
    </source>
</evidence>
<dbReference type="GO" id="GO:0016301">
    <property type="term" value="F:kinase activity"/>
    <property type="evidence" value="ECO:0007669"/>
    <property type="project" value="UniProtKB-KW"/>
</dbReference>
<dbReference type="SUPFAM" id="SSF63862">
    <property type="entry name" value="Thiamin pyrophosphokinase, substrate-binding domain"/>
    <property type="match status" value="1"/>
</dbReference>
<dbReference type="InterPro" id="IPR007371">
    <property type="entry name" value="TPK_catalytic"/>
</dbReference>
<dbReference type="SMART" id="SM00983">
    <property type="entry name" value="TPK_B1_binding"/>
    <property type="match status" value="1"/>
</dbReference>
<dbReference type="PANTHER" id="PTHR41299">
    <property type="entry name" value="THIAMINE PYROPHOSPHOKINASE"/>
    <property type="match status" value="1"/>
</dbReference>
<evidence type="ECO:0000256" key="3">
    <source>
        <dbReference type="ARBA" id="ARBA00022777"/>
    </source>
</evidence>
<dbReference type="PANTHER" id="PTHR41299:SF1">
    <property type="entry name" value="THIAMINE PYROPHOSPHOKINASE"/>
    <property type="match status" value="1"/>
</dbReference>
<dbReference type="GO" id="GO:0030975">
    <property type="term" value="F:thiamine binding"/>
    <property type="evidence" value="ECO:0007669"/>
    <property type="project" value="InterPro"/>
</dbReference>
<dbReference type="Pfam" id="PF04265">
    <property type="entry name" value="TPK_B1_binding"/>
    <property type="match status" value="1"/>
</dbReference>
<evidence type="ECO:0000313" key="8">
    <source>
        <dbReference type="Proteomes" id="UP000632125"/>
    </source>
</evidence>
<dbReference type="CDD" id="cd07995">
    <property type="entry name" value="TPK"/>
    <property type="match status" value="1"/>
</dbReference>
<dbReference type="EMBL" id="JACXIY010000016">
    <property type="protein sequence ID" value="MBD2869795.1"/>
    <property type="molecule type" value="Genomic_DNA"/>
</dbReference>
<dbReference type="GO" id="GO:0004788">
    <property type="term" value="F:thiamine diphosphokinase activity"/>
    <property type="evidence" value="ECO:0007669"/>
    <property type="project" value="UniProtKB-UniRule"/>
</dbReference>
<dbReference type="GO" id="GO:0005524">
    <property type="term" value="F:ATP binding"/>
    <property type="evidence" value="ECO:0007669"/>
    <property type="project" value="UniProtKB-KW"/>
</dbReference>
<evidence type="ECO:0000256" key="4">
    <source>
        <dbReference type="ARBA" id="ARBA00022840"/>
    </source>
</evidence>
<evidence type="ECO:0000259" key="6">
    <source>
        <dbReference type="SMART" id="SM00983"/>
    </source>
</evidence>
<dbReference type="Pfam" id="PF04263">
    <property type="entry name" value="TPK_catalytic"/>
    <property type="match status" value="1"/>
</dbReference>
<dbReference type="NCBIfam" id="TIGR01378">
    <property type="entry name" value="thi_PPkinase"/>
    <property type="match status" value="1"/>
</dbReference>
<keyword evidence="1 7" id="KW-0808">Transferase</keyword>
<dbReference type="Gene3D" id="3.40.50.10240">
    <property type="entry name" value="Thiamin pyrophosphokinase, catalytic domain"/>
    <property type="match status" value="1"/>
</dbReference>
<accession>A0A927H6A9</accession>
<reference evidence="7" key="1">
    <citation type="submission" date="2020-09" db="EMBL/GenBank/DDBJ databases">
        <title>A novel bacterium of genus Paenibacillus, isolated from South China Sea.</title>
        <authorList>
            <person name="Huang H."/>
            <person name="Mo K."/>
            <person name="Hu Y."/>
        </authorList>
    </citation>
    <scope>NUCLEOTIDE SEQUENCE</scope>
    <source>
        <strain evidence="7">IB182493</strain>
    </source>
</reference>
<evidence type="ECO:0000256" key="5">
    <source>
        <dbReference type="NCBIfam" id="TIGR01378"/>
    </source>
</evidence>
<feature type="domain" description="Thiamin pyrophosphokinase thiamin-binding" evidence="6">
    <location>
        <begin position="141"/>
        <end position="206"/>
    </location>
</feature>
<dbReference type="InterPro" id="IPR007373">
    <property type="entry name" value="Thiamin_PyroPKinase_B1-bd"/>
</dbReference>
<keyword evidence="2" id="KW-0547">Nucleotide-binding</keyword>
<organism evidence="7 8">
    <name type="scientific">Paenibacillus arenilitoris</name>
    <dbReference type="NCBI Taxonomy" id="2772299"/>
    <lineage>
        <taxon>Bacteria</taxon>
        <taxon>Bacillati</taxon>
        <taxon>Bacillota</taxon>
        <taxon>Bacilli</taxon>
        <taxon>Bacillales</taxon>
        <taxon>Paenibacillaceae</taxon>
        <taxon>Paenibacillus</taxon>
    </lineage>
</organism>
<name>A0A927H6A9_9BACL</name>
<dbReference type="RefSeq" id="WP_190862196.1">
    <property type="nucleotide sequence ID" value="NZ_JACXIY010000016.1"/>
</dbReference>
<dbReference type="InterPro" id="IPR036371">
    <property type="entry name" value="TPK_B1-bd_sf"/>
</dbReference>
<comment type="caution">
    <text evidence="7">The sequence shown here is derived from an EMBL/GenBank/DDBJ whole genome shotgun (WGS) entry which is preliminary data.</text>
</comment>